<name>A0ABV5WA32_9BACI</name>
<evidence type="ECO:0000256" key="6">
    <source>
        <dbReference type="ARBA" id="ARBA00022741"/>
    </source>
</evidence>
<reference evidence="12 13" key="1">
    <citation type="submission" date="2024-09" db="EMBL/GenBank/DDBJ databases">
        <authorList>
            <person name="Sun Q."/>
            <person name="Mori K."/>
        </authorList>
    </citation>
    <scope>NUCLEOTIDE SEQUENCE [LARGE SCALE GENOMIC DNA]</scope>
    <source>
        <strain evidence="12 13">JCM 11201</strain>
    </source>
</reference>
<accession>A0ABV5WA32</accession>
<dbReference type="InterPro" id="IPR005248">
    <property type="entry name" value="NadD/NMNAT"/>
</dbReference>
<keyword evidence="13" id="KW-1185">Reference proteome</keyword>
<dbReference type="InterPro" id="IPR014729">
    <property type="entry name" value="Rossmann-like_a/b/a_fold"/>
</dbReference>
<evidence type="ECO:0000256" key="9">
    <source>
        <dbReference type="ARBA" id="ARBA00048721"/>
    </source>
</evidence>
<gene>
    <name evidence="10 12" type="primary">nadD</name>
    <name evidence="12" type="ORF">ACFFMS_02645</name>
</gene>
<keyword evidence="5 10" id="KW-0548">Nucleotidyltransferase</keyword>
<evidence type="ECO:0000256" key="7">
    <source>
        <dbReference type="ARBA" id="ARBA00022840"/>
    </source>
</evidence>
<comment type="similarity">
    <text evidence="10">Belongs to the NadD family.</text>
</comment>
<proteinExistence type="inferred from homology"/>
<evidence type="ECO:0000256" key="2">
    <source>
        <dbReference type="ARBA" id="ARBA00005019"/>
    </source>
</evidence>
<evidence type="ECO:0000256" key="8">
    <source>
        <dbReference type="ARBA" id="ARBA00023027"/>
    </source>
</evidence>
<evidence type="ECO:0000313" key="12">
    <source>
        <dbReference type="EMBL" id="MFB9757444.1"/>
    </source>
</evidence>
<dbReference type="GO" id="GO:0004515">
    <property type="term" value="F:nicotinate-nucleotide adenylyltransferase activity"/>
    <property type="evidence" value="ECO:0007669"/>
    <property type="project" value="UniProtKB-EC"/>
</dbReference>
<evidence type="ECO:0000256" key="10">
    <source>
        <dbReference type="HAMAP-Rule" id="MF_00244"/>
    </source>
</evidence>
<comment type="function">
    <text evidence="1 10">Catalyzes the reversible adenylation of nicotinate mononucleotide (NaMN) to nicotinic acid adenine dinucleotide (NaAD).</text>
</comment>
<evidence type="ECO:0000256" key="1">
    <source>
        <dbReference type="ARBA" id="ARBA00002324"/>
    </source>
</evidence>
<feature type="domain" description="Cytidyltransferase-like" evidence="11">
    <location>
        <begin position="33"/>
        <end position="204"/>
    </location>
</feature>
<keyword evidence="4 10" id="KW-0808">Transferase</keyword>
<organism evidence="12 13">
    <name type="scientific">Ectobacillus funiculus</name>
    <dbReference type="NCBI Taxonomy" id="137993"/>
    <lineage>
        <taxon>Bacteria</taxon>
        <taxon>Bacillati</taxon>
        <taxon>Bacillota</taxon>
        <taxon>Bacilli</taxon>
        <taxon>Bacillales</taxon>
        <taxon>Bacillaceae</taxon>
        <taxon>Ectobacillus</taxon>
    </lineage>
</organism>
<dbReference type="PANTHER" id="PTHR39321">
    <property type="entry name" value="NICOTINATE-NUCLEOTIDE ADENYLYLTRANSFERASE-RELATED"/>
    <property type="match status" value="1"/>
</dbReference>
<protein>
    <recommendedName>
        <fullName evidence="10">Probable nicotinate-nucleotide adenylyltransferase</fullName>
        <ecNumber evidence="10">2.7.7.18</ecNumber>
    </recommendedName>
    <alternativeName>
        <fullName evidence="10">Deamido-NAD(+) diphosphorylase</fullName>
    </alternativeName>
    <alternativeName>
        <fullName evidence="10">Deamido-NAD(+) pyrophosphorylase</fullName>
    </alternativeName>
    <alternativeName>
        <fullName evidence="10">Nicotinate mononucleotide adenylyltransferase</fullName>
        <shortName evidence="10">NaMN adenylyltransferase</shortName>
    </alternativeName>
</protein>
<dbReference type="PANTHER" id="PTHR39321:SF3">
    <property type="entry name" value="PHOSPHOPANTETHEINE ADENYLYLTRANSFERASE"/>
    <property type="match status" value="1"/>
</dbReference>
<comment type="catalytic activity">
    <reaction evidence="9 10">
        <text>nicotinate beta-D-ribonucleotide + ATP + H(+) = deamido-NAD(+) + diphosphate</text>
        <dbReference type="Rhea" id="RHEA:22860"/>
        <dbReference type="ChEBI" id="CHEBI:15378"/>
        <dbReference type="ChEBI" id="CHEBI:30616"/>
        <dbReference type="ChEBI" id="CHEBI:33019"/>
        <dbReference type="ChEBI" id="CHEBI:57502"/>
        <dbReference type="ChEBI" id="CHEBI:58437"/>
        <dbReference type="EC" id="2.7.7.18"/>
    </reaction>
</comment>
<dbReference type="InterPro" id="IPR004821">
    <property type="entry name" value="Cyt_trans-like"/>
</dbReference>
<evidence type="ECO:0000256" key="4">
    <source>
        <dbReference type="ARBA" id="ARBA00022679"/>
    </source>
</evidence>
<dbReference type="EMBL" id="JBHMAF010000011">
    <property type="protein sequence ID" value="MFB9757444.1"/>
    <property type="molecule type" value="Genomic_DNA"/>
</dbReference>
<dbReference type="HAMAP" id="MF_00244">
    <property type="entry name" value="NaMN_adenylyltr"/>
    <property type="match status" value="1"/>
</dbReference>
<keyword evidence="7 10" id="KW-0067">ATP-binding</keyword>
<evidence type="ECO:0000259" key="11">
    <source>
        <dbReference type="Pfam" id="PF01467"/>
    </source>
</evidence>
<evidence type="ECO:0000256" key="3">
    <source>
        <dbReference type="ARBA" id="ARBA00022642"/>
    </source>
</evidence>
<dbReference type="CDD" id="cd02165">
    <property type="entry name" value="NMNAT"/>
    <property type="match status" value="1"/>
</dbReference>
<dbReference type="Pfam" id="PF01467">
    <property type="entry name" value="CTP_transf_like"/>
    <property type="match status" value="1"/>
</dbReference>
<dbReference type="RefSeq" id="WP_379947757.1">
    <property type="nucleotide sequence ID" value="NZ_JBHMAF010000011.1"/>
</dbReference>
<evidence type="ECO:0000313" key="13">
    <source>
        <dbReference type="Proteomes" id="UP001589609"/>
    </source>
</evidence>
<comment type="pathway">
    <text evidence="2 10">Cofactor biosynthesis; NAD(+) biosynthesis; deamido-NAD(+) from nicotinate D-ribonucleotide: step 1/1.</text>
</comment>
<keyword evidence="6 10" id="KW-0547">Nucleotide-binding</keyword>
<keyword evidence="3 10" id="KW-0662">Pyridine nucleotide biosynthesis</keyword>
<keyword evidence="8 10" id="KW-0520">NAD</keyword>
<sequence length="235" mass="27537">MTVSQEKMVDYYRSLNPNKNIEDLFKEDVRIGFYGSSFDPITHAHLWVAATVAHRKKLDFVILLPSIGEARRDKVLQTQDKHREEMVKLAIVNKKKLILDTYEMNVRPERQYTYYTMEHFKKVFPKAELFFIMGADLLVDIKDGKWTMDEELIKHNQFIVMGRKGINMTETIAESPLLRNYDDGRFHLMDKGIVMEISSTYIREEIASGGEADSLLPDACYEYIKEHGLYKEIKR</sequence>
<evidence type="ECO:0000256" key="5">
    <source>
        <dbReference type="ARBA" id="ARBA00022695"/>
    </source>
</evidence>
<dbReference type="Gene3D" id="3.40.50.620">
    <property type="entry name" value="HUPs"/>
    <property type="match status" value="1"/>
</dbReference>
<dbReference type="EC" id="2.7.7.18" evidence="10"/>
<dbReference type="SUPFAM" id="SSF52374">
    <property type="entry name" value="Nucleotidylyl transferase"/>
    <property type="match status" value="1"/>
</dbReference>
<dbReference type="NCBIfam" id="TIGR00482">
    <property type="entry name" value="nicotinate (nicotinamide) nucleotide adenylyltransferase"/>
    <property type="match status" value="1"/>
</dbReference>
<dbReference type="Proteomes" id="UP001589609">
    <property type="component" value="Unassembled WGS sequence"/>
</dbReference>
<comment type="caution">
    <text evidence="12">The sequence shown here is derived from an EMBL/GenBank/DDBJ whole genome shotgun (WGS) entry which is preliminary data.</text>
</comment>